<name>A0A0A9F815_ARUDO</name>
<protein>
    <submittedName>
        <fullName evidence="1">Uncharacterized protein</fullName>
    </submittedName>
</protein>
<dbReference type="AlphaFoldDB" id="A0A0A9F815"/>
<proteinExistence type="predicted"/>
<evidence type="ECO:0000313" key="1">
    <source>
        <dbReference type="EMBL" id="JAE09145.1"/>
    </source>
</evidence>
<organism evidence="1">
    <name type="scientific">Arundo donax</name>
    <name type="common">Giant reed</name>
    <name type="synonym">Donax arundinaceus</name>
    <dbReference type="NCBI Taxonomy" id="35708"/>
    <lineage>
        <taxon>Eukaryota</taxon>
        <taxon>Viridiplantae</taxon>
        <taxon>Streptophyta</taxon>
        <taxon>Embryophyta</taxon>
        <taxon>Tracheophyta</taxon>
        <taxon>Spermatophyta</taxon>
        <taxon>Magnoliopsida</taxon>
        <taxon>Liliopsida</taxon>
        <taxon>Poales</taxon>
        <taxon>Poaceae</taxon>
        <taxon>PACMAD clade</taxon>
        <taxon>Arundinoideae</taxon>
        <taxon>Arundineae</taxon>
        <taxon>Arundo</taxon>
    </lineage>
</organism>
<dbReference type="EMBL" id="GBRH01188751">
    <property type="protein sequence ID" value="JAE09145.1"/>
    <property type="molecule type" value="Transcribed_RNA"/>
</dbReference>
<accession>A0A0A9F815</accession>
<reference evidence="1" key="2">
    <citation type="journal article" date="2015" name="Data Brief">
        <title>Shoot transcriptome of the giant reed, Arundo donax.</title>
        <authorList>
            <person name="Barrero R.A."/>
            <person name="Guerrero F.D."/>
            <person name="Moolhuijzen P."/>
            <person name="Goolsby J.A."/>
            <person name="Tidwell J."/>
            <person name="Bellgard S.E."/>
            <person name="Bellgard M.I."/>
        </authorList>
    </citation>
    <scope>NUCLEOTIDE SEQUENCE</scope>
    <source>
        <tissue evidence="1">Shoot tissue taken approximately 20 cm above the soil surface</tissue>
    </source>
</reference>
<reference evidence="1" key="1">
    <citation type="submission" date="2014-09" db="EMBL/GenBank/DDBJ databases">
        <authorList>
            <person name="Magalhaes I.L.F."/>
            <person name="Oliveira U."/>
            <person name="Santos F.R."/>
            <person name="Vidigal T.H.D.A."/>
            <person name="Brescovit A.D."/>
            <person name="Santos A.J."/>
        </authorList>
    </citation>
    <scope>NUCLEOTIDE SEQUENCE</scope>
    <source>
        <tissue evidence="1">Shoot tissue taken approximately 20 cm above the soil surface</tissue>
    </source>
</reference>
<sequence>MSMWTTVNFNHYFVLKDPIHLS</sequence>